<evidence type="ECO:0000313" key="3">
    <source>
        <dbReference type="Proteomes" id="UP001281410"/>
    </source>
</evidence>
<reference evidence="2" key="1">
    <citation type="journal article" date="2023" name="Plant J.">
        <title>Genome sequences and population genomics provide insights into the demographic history, inbreeding, and mutation load of two 'living fossil' tree species of Dipteronia.</title>
        <authorList>
            <person name="Feng Y."/>
            <person name="Comes H.P."/>
            <person name="Chen J."/>
            <person name="Zhu S."/>
            <person name="Lu R."/>
            <person name="Zhang X."/>
            <person name="Li P."/>
            <person name="Qiu J."/>
            <person name="Olsen K.M."/>
            <person name="Qiu Y."/>
        </authorList>
    </citation>
    <scope>NUCLEOTIDE SEQUENCE</scope>
    <source>
        <strain evidence="2">NBL</strain>
    </source>
</reference>
<comment type="caution">
    <text evidence="2">The sequence shown here is derived from an EMBL/GenBank/DDBJ whole genome shotgun (WGS) entry which is preliminary data.</text>
</comment>
<feature type="chain" id="PRO_5042117110" description="Reverse transcriptase domain-containing protein" evidence="1">
    <location>
        <begin position="18"/>
        <end position="107"/>
    </location>
</feature>
<organism evidence="2 3">
    <name type="scientific">Dipteronia sinensis</name>
    <dbReference type="NCBI Taxonomy" id="43782"/>
    <lineage>
        <taxon>Eukaryota</taxon>
        <taxon>Viridiplantae</taxon>
        <taxon>Streptophyta</taxon>
        <taxon>Embryophyta</taxon>
        <taxon>Tracheophyta</taxon>
        <taxon>Spermatophyta</taxon>
        <taxon>Magnoliopsida</taxon>
        <taxon>eudicotyledons</taxon>
        <taxon>Gunneridae</taxon>
        <taxon>Pentapetalae</taxon>
        <taxon>rosids</taxon>
        <taxon>malvids</taxon>
        <taxon>Sapindales</taxon>
        <taxon>Sapindaceae</taxon>
        <taxon>Hippocastanoideae</taxon>
        <taxon>Acereae</taxon>
        <taxon>Dipteronia</taxon>
    </lineage>
</organism>
<evidence type="ECO:0000313" key="2">
    <source>
        <dbReference type="EMBL" id="KAK3228942.1"/>
    </source>
</evidence>
<evidence type="ECO:0000256" key="1">
    <source>
        <dbReference type="SAM" id="SignalP"/>
    </source>
</evidence>
<dbReference type="Proteomes" id="UP001281410">
    <property type="component" value="Unassembled WGS sequence"/>
</dbReference>
<name>A0AAE0B3Y4_9ROSI</name>
<accession>A0AAE0B3Y4</accession>
<dbReference type="AlphaFoldDB" id="A0AAE0B3Y4"/>
<protein>
    <recommendedName>
        <fullName evidence="4">Reverse transcriptase domain-containing protein</fullName>
    </recommendedName>
</protein>
<gene>
    <name evidence="2" type="ORF">Dsin_000823</name>
</gene>
<keyword evidence="3" id="KW-1185">Reference proteome</keyword>
<proteinExistence type="predicted"/>
<dbReference type="EMBL" id="JANJYJ010000001">
    <property type="protein sequence ID" value="KAK3228942.1"/>
    <property type="molecule type" value="Genomic_DNA"/>
</dbReference>
<feature type="signal peptide" evidence="1">
    <location>
        <begin position="1"/>
        <end position="17"/>
    </location>
</feature>
<evidence type="ECO:0008006" key="4">
    <source>
        <dbReference type="Google" id="ProtNLM"/>
    </source>
</evidence>
<sequence>MDCVCLSSLSFLLNGQAVCEVLPITGLRQGCSISPYLFLFCVEALSSLISNSERNGRMLGIRYGRGGPLISHLFFTDDSILFCRASISAAPAFVVSSGLMSRDPGSK</sequence>
<keyword evidence="1" id="KW-0732">Signal</keyword>